<comment type="caution">
    <text evidence="1">The sequence shown here is derived from an EMBL/GenBank/DDBJ whole genome shotgun (WGS) entry which is preliminary data.</text>
</comment>
<dbReference type="EMBL" id="JAWDID010000039">
    <property type="protein sequence ID" value="MDU0342396.1"/>
    <property type="molecule type" value="Genomic_DNA"/>
</dbReference>
<gene>
    <name evidence="1" type="ORF">RKE40_21055</name>
</gene>
<keyword evidence="2" id="KW-1185">Reference proteome</keyword>
<evidence type="ECO:0000313" key="2">
    <source>
        <dbReference type="Proteomes" id="UP001254257"/>
    </source>
</evidence>
<sequence length="78" mass="8323">MSIISARIAWQVVHAPKAELVSRMRTLGKDLCGRMVADLCSSTAWIKGMTALLQTAELRLRCVDAVVAPDEPAAAGIS</sequence>
<protein>
    <recommendedName>
        <fullName evidence="3">Transposase</fullName>
    </recommendedName>
</protein>
<dbReference type="Proteomes" id="UP001254257">
    <property type="component" value="Unassembled WGS sequence"/>
</dbReference>
<evidence type="ECO:0000313" key="1">
    <source>
        <dbReference type="EMBL" id="MDU0342396.1"/>
    </source>
</evidence>
<reference evidence="1 2" key="1">
    <citation type="submission" date="2023-09" db="EMBL/GenBank/DDBJ databases">
        <title>Whole genome shotgun sequencing (WGS) of Bosea sp. ZW T0_25, isolated from stored onions (Allium cepa).</title>
        <authorList>
            <person name="Stoll D.A."/>
            <person name="Huch M."/>
        </authorList>
    </citation>
    <scope>NUCLEOTIDE SEQUENCE [LARGE SCALE GENOMIC DNA]</scope>
    <source>
        <strain evidence="1 2">ZW T0_25</strain>
    </source>
</reference>
<evidence type="ECO:0008006" key="3">
    <source>
        <dbReference type="Google" id="ProtNLM"/>
    </source>
</evidence>
<accession>A0ABU3SCH8</accession>
<proteinExistence type="predicted"/>
<name>A0ABU3SCH8_9HYPH</name>
<dbReference type="RefSeq" id="WP_316020174.1">
    <property type="nucleotide sequence ID" value="NZ_JAWDID010000039.1"/>
</dbReference>
<organism evidence="1 2">
    <name type="scientific">Bosea rubneri</name>
    <dbReference type="NCBI Taxonomy" id="3075434"/>
    <lineage>
        <taxon>Bacteria</taxon>
        <taxon>Pseudomonadati</taxon>
        <taxon>Pseudomonadota</taxon>
        <taxon>Alphaproteobacteria</taxon>
        <taxon>Hyphomicrobiales</taxon>
        <taxon>Boseaceae</taxon>
        <taxon>Bosea</taxon>
    </lineage>
</organism>